<dbReference type="InterPro" id="IPR046335">
    <property type="entry name" value="LacI/GalR-like_sensor"/>
</dbReference>
<keyword evidence="3" id="KW-0804">Transcription</keyword>
<protein>
    <submittedName>
        <fullName evidence="5">LacI family transcriptional regulator</fullName>
    </submittedName>
</protein>
<dbReference type="CDD" id="cd01392">
    <property type="entry name" value="HTH_LacI"/>
    <property type="match status" value="1"/>
</dbReference>
<dbReference type="InterPro" id="IPR028082">
    <property type="entry name" value="Peripla_BP_I"/>
</dbReference>
<organism evidence="5 6">
    <name type="scientific">Aquibacillus salsiterrae</name>
    <dbReference type="NCBI Taxonomy" id="2950439"/>
    <lineage>
        <taxon>Bacteria</taxon>
        <taxon>Bacillati</taxon>
        <taxon>Bacillota</taxon>
        <taxon>Bacilli</taxon>
        <taxon>Bacillales</taxon>
        <taxon>Bacillaceae</taxon>
        <taxon>Aquibacillus</taxon>
    </lineage>
</organism>
<accession>A0A9X4AGF0</accession>
<dbReference type="PROSITE" id="PS50932">
    <property type="entry name" value="HTH_LACI_2"/>
    <property type="match status" value="1"/>
</dbReference>
<dbReference type="EMBL" id="JAMQKC010000005">
    <property type="protein sequence ID" value="MDC3417023.1"/>
    <property type="molecule type" value="Genomic_DNA"/>
</dbReference>
<dbReference type="InterPro" id="IPR010982">
    <property type="entry name" value="Lambda_DNA-bd_dom_sf"/>
</dbReference>
<evidence type="ECO:0000313" key="6">
    <source>
        <dbReference type="Proteomes" id="UP001145069"/>
    </source>
</evidence>
<dbReference type="RefSeq" id="WP_272446071.1">
    <property type="nucleotide sequence ID" value="NZ_JAMQKC010000005.1"/>
</dbReference>
<dbReference type="PANTHER" id="PTHR30146">
    <property type="entry name" value="LACI-RELATED TRANSCRIPTIONAL REPRESSOR"/>
    <property type="match status" value="1"/>
</dbReference>
<feature type="domain" description="HTH lacI-type" evidence="4">
    <location>
        <begin position="3"/>
        <end position="57"/>
    </location>
</feature>
<dbReference type="Gene3D" id="1.10.260.40">
    <property type="entry name" value="lambda repressor-like DNA-binding domains"/>
    <property type="match status" value="1"/>
</dbReference>
<keyword evidence="2" id="KW-0238">DNA-binding</keyword>
<dbReference type="PRINTS" id="PR00036">
    <property type="entry name" value="HTHLACI"/>
</dbReference>
<evidence type="ECO:0000256" key="2">
    <source>
        <dbReference type="ARBA" id="ARBA00023125"/>
    </source>
</evidence>
<keyword evidence="6" id="KW-1185">Reference proteome</keyword>
<name>A0A9X4AGF0_9BACI</name>
<dbReference type="GO" id="GO:0000976">
    <property type="term" value="F:transcription cis-regulatory region binding"/>
    <property type="evidence" value="ECO:0007669"/>
    <property type="project" value="TreeGrafter"/>
</dbReference>
<dbReference type="SUPFAM" id="SSF47413">
    <property type="entry name" value="lambda repressor-like DNA-binding domains"/>
    <property type="match status" value="1"/>
</dbReference>
<evidence type="ECO:0000259" key="4">
    <source>
        <dbReference type="PROSITE" id="PS50932"/>
    </source>
</evidence>
<sequence>MRLTIKDIAKMAGVSPGTVSKVMNNTGSIAPKTKEKITNIIEETGYRPSFSAKSLATRTSNLIGLIYAGEVSVEFNHPFFSQVINAFKSEIGMLGYDILVFSNSKLRNATSDYIEKCRHFQLDGCLIIAGEHLEESVYELDKSNIPCVGIDIPLTGPKSCYVMTDNQKVSSKIVEYLYLNSIKNVAFIGGPADSVISNIRKEGFITSMNQFGMTVHEKWLKYATYTEQTGYEAMKEILAETPYPDAVYAVSDMMALGAIKAAKERGLKIPQDIKIIGCDDIDACRYSDPPLATVKQDKDKMGRLAARMLDDLINDNNDLSPVLVDPELLVRESCLAGNGYMMDTDRRLGR</sequence>
<dbReference type="Proteomes" id="UP001145069">
    <property type="component" value="Unassembled WGS sequence"/>
</dbReference>
<comment type="caution">
    <text evidence="5">The sequence shown here is derived from an EMBL/GenBank/DDBJ whole genome shotgun (WGS) entry which is preliminary data.</text>
</comment>
<dbReference type="SMART" id="SM00354">
    <property type="entry name" value="HTH_LACI"/>
    <property type="match status" value="1"/>
</dbReference>
<evidence type="ECO:0000256" key="3">
    <source>
        <dbReference type="ARBA" id="ARBA00023163"/>
    </source>
</evidence>
<dbReference type="PROSITE" id="PS00356">
    <property type="entry name" value="HTH_LACI_1"/>
    <property type="match status" value="1"/>
</dbReference>
<dbReference type="GO" id="GO:0003700">
    <property type="term" value="F:DNA-binding transcription factor activity"/>
    <property type="evidence" value="ECO:0007669"/>
    <property type="project" value="TreeGrafter"/>
</dbReference>
<evidence type="ECO:0000313" key="5">
    <source>
        <dbReference type="EMBL" id="MDC3417023.1"/>
    </source>
</evidence>
<gene>
    <name evidence="5" type="ORF">NC799_08810</name>
</gene>
<dbReference type="Gene3D" id="3.40.50.2300">
    <property type="match status" value="2"/>
</dbReference>
<evidence type="ECO:0000256" key="1">
    <source>
        <dbReference type="ARBA" id="ARBA00023015"/>
    </source>
</evidence>
<dbReference type="PANTHER" id="PTHR30146:SF109">
    <property type="entry name" value="HTH-TYPE TRANSCRIPTIONAL REGULATOR GALS"/>
    <property type="match status" value="1"/>
</dbReference>
<proteinExistence type="predicted"/>
<dbReference type="AlphaFoldDB" id="A0A9X4AGF0"/>
<reference evidence="5" key="1">
    <citation type="submission" date="2022-06" db="EMBL/GenBank/DDBJ databases">
        <title>Aquibacillus sp. a new bacterium isolated from soil saline samples.</title>
        <authorList>
            <person name="Galisteo C."/>
            <person name="De La Haba R."/>
            <person name="Sanchez-Porro C."/>
            <person name="Ventosa A."/>
        </authorList>
    </citation>
    <scope>NUCLEOTIDE SEQUENCE</scope>
    <source>
        <strain evidence="5">3ASR75-54</strain>
    </source>
</reference>
<keyword evidence="1" id="KW-0805">Transcription regulation</keyword>
<dbReference type="InterPro" id="IPR000843">
    <property type="entry name" value="HTH_LacI"/>
</dbReference>
<dbReference type="SUPFAM" id="SSF53822">
    <property type="entry name" value="Periplasmic binding protein-like I"/>
    <property type="match status" value="1"/>
</dbReference>
<dbReference type="Pfam" id="PF13377">
    <property type="entry name" value="Peripla_BP_3"/>
    <property type="match status" value="1"/>
</dbReference>
<dbReference type="CDD" id="cd06267">
    <property type="entry name" value="PBP1_LacI_sugar_binding-like"/>
    <property type="match status" value="1"/>
</dbReference>
<dbReference type="Pfam" id="PF00356">
    <property type="entry name" value="LacI"/>
    <property type="match status" value="1"/>
</dbReference>